<accession>A0A8J5LGV3</accession>
<name>A0A8J5LGV3_ZINOF</name>
<dbReference type="PANTHER" id="PTHR10983">
    <property type="entry name" value="1-ACYLGLYCEROL-3-PHOSPHATE ACYLTRANSFERASE-RELATED"/>
    <property type="match status" value="1"/>
</dbReference>
<gene>
    <name evidence="1" type="ORF">ZIOFF_021006</name>
</gene>
<dbReference type="EMBL" id="JACMSC010000006">
    <property type="protein sequence ID" value="KAG6517610.1"/>
    <property type="molecule type" value="Genomic_DNA"/>
</dbReference>
<dbReference type="Proteomes" id="UP000734854">
    <property type="component" value="Unassembled WGS sequence"/>
</dbReference>
<sequence length="87" mass="9715">MVSFVGKEHALVISNHKSDIDWLVGWILSQRSGCLGSTLAVMKKSSKFLPQPEGPTRSYLEVRLAQLMRITASQDQEPEHPIQPADQ</sequence>
<keyword evidence="2" id="KW-1185">Reference proteome</keyword>
<comment type="caution">
    <text evidence="1">The sequence shown here is derived from an EMBL/GenBank/DDBJ whole genome shotgun (WGS) entry which is preliminary data.</text>
</comment>
<dbReference type="GO" id="GO:0003841">
    <property type="term" value="F:1-acylglycerol-3-phosphate O-acyltransferase activity"/>
    <property type="evidence" value="ECO:0007669"/>
    <property type="project" value="TreeGrafter"/>
</dbReference>
<evidence type="ECO:0000313" key="1">
    <source>
        <dbReference type="EMBL" id="KAG6517610.1"/>
    </source>
</evidence>
<protein>
    <recommendedName>
        <fullName evidence="3">Phospholipid/glycerol acyltransferase domain-containing protein</fullName>
    </recommendedName>
</protein>
<reference evidence="1 2" key="1">
    <citation type="submission" date="2020-08" db="EMBL/GenBank/DDBJ databases">
        <title>Plant Genome Project.</title>
        <authorList>
            <person name="Zhang R.-G."/>
        </authorList>
    </citation>
    <scope>NUCLEOTIDE SEQUENCE [LARGE SCALE GENOMIC DNA]</scope>
    <source>
        <tissue evidence="1">Rhizome</tissue>
    </source>
</reference>
<organism evidence="1 2">
    <name type="scientific">Zingiber officinale</name>
    <name type="common">Ginger</name>
    <name type="synonym">Amomum zingiber</name>
    <dbReference type="NCBI Taxonomy" id="94328"/>
    <lineage>
        <taxon>Eukaryota</taxon>
        <taxon>Viridiplantae</taxon>
        <taxon>Streptophyta</taxon>
        <taxon>Embryophyta</taxon>
        <taxon>Tracheophyta</taxon>
        <taxon>Spermatophyta</taxon>
        <taxon>Magnoliopsida</taxon>
        <taxon>Liliopsida</taxon>
        <taxon>Zingiberales</taxon>
        <taxon>Zingiberaceae</taxon>
        <taxon>Zingiber</taxon>
    </lineage>
</organism>
<evidence type="ECO:0008006" key="3">
    <source>
        <dbReference type="Google" id="ProtNLM"/>
    </source>
</evidence>
<dbReference type="PANTHER" id="PTHR10983:SF24">
    <property type="entry name" value="1-ACYLGLYCEROL-3-PHOSPHATE O-ACYLTRANSFERASE 3, ISOFORM E-RELATED"/>
    <property type="match status" value="1"/>
</dbReference>
<dbReference type="GO" id="GO:0012505">
    <property type="term" value="C:endomembrane system"/>
    <property type="evidence" value="ECO:0007669"/>
    <property type="project" value="TreeGrafter"/>
</dbReference>
<dbReference type="AlphaFoldDB" id="A0A8J5LGV3"/>
<evidence type="ECO:0000313" key="2">
    <source>
        <dbReference type="Proteomes" id="UP000734854"/>
    </source>
</evidence>
<proteinExistence type="predicted"/>